<reference evidence="2" key="1">
    <citation type="submission" date="2018-06" db="EMBL/GenBank/DDBJ databases">
        <authorList>
            <person name="O'Rourke A."/>
        </authorList>
    </citation>
    <scope>NUCLEOTIDE SEQUENCE</scope>
    <source>
        <strain evidence="2">132550021-3</strain>
    </source>
</reference>
<gene>
    <name evidence="2" type="ORF">DEE74_20955</name>
</gene>
<organism evidence="2 3">
    <name type="scientific">Ralstonia pickettii</name>
    <name type="common">Burkholderia pickettii</name>
    <dbReference type="NCBI Taxonomy" id="329"/>
    <lineage>
        <taxon>Bacteria</taxon>
        <taxon>Pseudomonadati</taxon>
        <taxon>Pseudomonadota</taxon>
        <taxon>Betaproteobacteria</taxon>
        <taxon>Burkholderiales</taxon>
        <taxon>Burkholderiaceae</taxon>
        <taxon>Ralstonia</taxon>
    </lineage>
</organism>
<dbReference type="Proteomes" id="UP001199322">
    <property type="component" value="Unassembled WGS sequence"/>
</dbReference>
<evidence type="ECO:0008006" key="4">
    <source>
        <dbReference type="Google" id="ProtNLM"/>
    </source>
</evidence>
<proteinExistence type="predicted"/>
<evidence type="ECO:0000313" key="3">
    <source>
        <dbReference type="Proteomes" id="UP001199322"/>
    </source>
</evidence>
<comment type="caution">
    <text evidence="2">The sequence shown here is derived from an EMBL/GenBank/DDBJ whole genome shotgun (WGS) entry which is preliminary data.</text>
</comment>
<sequence>MGYAEAGVYYGWAALLLGPIGLFAGHFSWLANPILWSSWIALQKGHFYAAFTSAVVAIAVALTFLAGKTIAVGDSGEFPYEVRFGYYVWLASIALAGAVAAIHIVRRDIKKAAAVATRS</sequence>
<keyword evidence="1" id="KW-1133">Transmembrane helix</keyword>
<feature type="transmembrane region" description="Helical" evidence="1">
    <location>
        <begin position="47"/>
        <end position="66"/>
    </location>
</feature>
<evidence type="ECO:0000256" key="1">
    <source>
        <dbReference type="SAM" id="Phobius"/>
    </source>
</evidence>
<keyword evidence="1" id="KW-0812">Transmembrane</keyword>
<feature type="transmembrane region" description="Helical" evidence="1">
    <location>
        <begin position="12"/>
        <end position="35"/>
    </location>
</feature>
<dbReference type="RefSeq" id="WP_182553457.1">
    <property type="nucleotide sequence ID" value="NZ_QGAQ01000022.1"/>
</dbReference>
<accession>A0AAW4Q8K4</accession>
<evidence type="ECO:0000313" key="2">
    <source>
        <dbReference type="EMBL" id="MBX3892340.1"/>
    </source>
</evidence>
<feature type="transmembrane region" description="Helical" evidence="1">
    <location>
        <begin position="86"/>
        <end position="105"/>
    </location>
</feature>
<dbReference type="AlphaFoldDB" id="A0AAW4Q8K4"/>
<keyword evidence="1" id="KW-0472">Membrane</keyword>
<protein>
    <recommendedName>
        <fullName evidence="4">Transmembrane protein</fullName>
    </recommendedName>
</protein>
<name>A0AAW4Q8K4_RALPI</name>
<dbReference type="EMBL" id="QGBI01000024">
    <property type="protein sequence ID" value="MBX3892340.1"/>
    <property type="molecule type" value="Genomic_DNA"/>
</dbReference>